<name>A0ABV2K572_SPOPS</name>
<reference evidence="1 2" key="1">
    <citation type="submission" date="2024-06" db="EMBL/GenBank/DDBJ databases">
        <title>Sorghum-associated microbial communities from plants grown in Nebraska, USA.</title>
        <authorList>
            <person name="Schachtman D."/>
        </authorList>
    </citation>
    <scope>NUCLEOTIDE SEQUENCE [LARGE SCALE GENOMIC DNA]</scope>
    <source>
        <strain evidence="1 2">1288</strain>
    </source>
</reference>
<dbReference type="Proteomes" id="UP001549104">
    <property type="component" value="Unassembled WGS sequence"/>
</dbReference>
<dbReference type="EMBL" id="JBEPME010000001">
    <property type="protein sequence ID" value="MET3655234.1"/>
    <property type="molecule type" value="Genomic_DNA"/>
</dbReference>
<proteinExistence type="predicted"/>
<evidence type="ECO:0000313" key="1">
    <source>
        <dbReference type="EMBL" id="MET3655234.1"/>
    </source>
</evidence>
<sequence>MSGLLSLIFIALIIWYFLQGRKKPTRQINKKWTYVFLVTYAVILIIAAISVELVDSKSFTTQPKAKSNEYLNLLTSAIQNGDIESIDSSNILDKRTQIIGDILLMNAQGYEINSTIIVERKSENDGLIEETLIKPLLLLDDYDFSNQLKYKIPEWTTDSVTFLEPPLTEITYTTYQEAYLLSQFTHTSRQRNNSHHTSERQIAVHLLVPKDLIITADEHLYINYINE</sequence>
<dbReference type="RefSeq" id="WP_067213346.1">
    <property type="nucleotide sequence ID" value="NZ_CP014616.1"/>
</dbReference>
<evidence type="ECO:0000313" key="2">
    <source>
        <dbReference type="Proteomes" id="UP001549104"/>
    </source>
</evidence>
<comment type="caution">
    <text evidence="1">The sequence shown here is derived from an EMBL/GenBank/DDBJ whole genome shotgun (WGS) entry which is preliminary data.</text>
</comment>
<gene>
    <name evidence="1" type="ORF">ABIC55_000318</name>
</gene>
<protein>
    <submittedName>
        <fullName evidence="1">Uncharacterized protein</fullName>
    </submittedName>
</protein>
<accession>A0ABV2K572</accession>
<organism evidence="1 2">
    <name type="scientific">Sporosarcina psychrophila</name>
    <name type="common">Bacillus psychrophilus</name>
    <dbReference type="NCBI Taxonomy" id="1476"/>
    <lineage>
        <taxon>Bacteria</taxon>
        <taxon>Bacillati</taxon>
        <taxon>Bacillota</taxon>
        <taxon>Bacilli</taxon>
        <taxon>Bacillales</taxon>
        <taxon>Caryophanaceae</taxon>
        <taxon>Sporosarcina</taxon>
    </lineage>
</organism>
<keyword evidence="2" id="KW-1185">Reference proteome</keyword>